<keyword evidence="4" id="KW-0805">Transcription regulation</keyword>
<feature type="compositionally biased region" description="Polar residues" evidence="9">
    <location>
        <begin position="511"/>
        <end position="523"/>
    </location>
</feature>
<feature type="compositionally biased region" description="Basic and acidic residues" evidence="9">
    <location>
        <begin position="656"/>
        <end position="665"/>
    </location>
</feature>
<evidence type="ECO:0000256" key="3">
    <source>
        <dbReference type="ARBA" id="ARBA00022895"/>
    </source>
</evidence>
<dbReference type="PROSITE" id="PS50172">
    <property type="entry name" value="BRCT"/>
    <property type="match status" value="1"/>
</dbReference>
<dbReference type="InterPro" id="IPR036420">
    <property type="entry name" value="BRCT_dom_sf"/>
</dbReference>
<feature type="compositionally biased region" description="Low complexity" evidence="9">
    <location>
        <begin position="224"/>
        <end position="248"/>
    </location>
</feature>
<dbReference type="InterPro" id="IPR039595">
    <property type="entry name" value="TE2IP/Rap1"/>
</dbReference>
<feature type="compositionally biased region" description="Pro residues" evidence="9">
    <location>
        <begin position="709"/>
        <end position="723"/>
    </location>
</feature>
<dbReference type="SUPFAM" id="SSF46689">
    <property type="entry name" value="Homeodomain-like"/>
    <property type="match status" value="1"/>
</dbReference>
<dbReference type="PANTHER" id="PTHR16466:SF6">
    <property type="entry name" value="TELOMERIC REPEAT-BINDING FACTOR 2-INTERACTING PROTEIN 1"/>
    <property type="match status" value="1"/>
</dbReference>
<evidence type="ECO:0000313" key="12">
    <source>
        <dbReference type="Proteomes" id="UP000275078"/>
    </source>
</evidence>
<feature type="compositionally biased region" description="Low complexity" evidence="9">
    <location>
        <begin position="724"/>
        <end position="738"/>
    </location>
</feature>
<keyword evidence="7 8" id="KW-0539">Nucleus</keyword>
<dbReference type="Pfam" id="PF11626">
    <property type="entry name" value="Rap1_C"/>
    <property type="match status" value="1"/>
</dbReference>
<feature type="region of interest" description="Disordered" evidence="9">
    <location>
        <begin position="462"/>
        <end position="579"/>
    </location>
</feature>
<dbReference type="Gene3D" id="3.40.50.10190">
    <property type="entry name" value="BRCT domain"/>
    <property type="match status" value="1"/>
</dbReference>
<reference evidence="11 12" key="1">
    <citation type="journal article" date="2018" name="Nat. Ecol. Evol.">
        <title>Pezizomycetes genomes reveal the molecular basis of ectomycorrhizal truffle lifestyle.</title>
        <authorList>
            <person name="Murat C."/>
            <person name="Payen T."/>
            <person name="Noel B."/>
            <person name="Kuo A."/>
            <person name="Morin E."/>
            <person name="Chen J."/>
            <person name="Kohler A."/>
            <person name="Krizsan K."/>
            <person name="Balestrini R."/>
            <person name="Da Silva C."/>
            <person name="Montanini B."/>
            <person name="Hainaut M."/>
            <person name="Levati E."/>
            <person name="Barry K.W."/>
            <person name="Belfiori B."/>
            <person name="Cichocki N."/>
            <person name="Clum A."/>
            <person name="Dockter R.B."/>
            <person name="Fauchery L."/>
            <person name="Guy J."/>
            <person name="Iotti M."/>
            <person name="Le Tacon F."/>
            <person name="Lindquist E.A."/>
            <person name="Lipzen A."/>
            <person name="Malagnac F."/>
            <person name="Mello A."/>
            <person name="Molinier V."/>
            <person name="Miyauchi S."/>
            <person name="Poulain J."/>
            <person name="Riccioni C."/>
            <person name="Rubini A."/>
            <person name="Sitrit Y."/>
            <person name="Splivallo R."/>
            <person name="Traeger S."/>
            <person name="Wang M."/>
            <person name="Zifcakova L."/>
            <person name="Wipf D."/>
            <person name="Zambonelli A."/>
            <person name="Paolocci F."/>
            <person name="Nowrousian M."/>
            <person name="Ottonello S."/>
            <person name="Baldrian P."/>
            <person name="Spatafora J.W."/>
            <person name="Henrissat B."/>
            <person name="Nagy L.G."/>
            <person name="Aury J.M."/>
            <person name="Wincker P."/>
            <person name="Grigoriev I.V."/>
            <person name="Bonfante P."/>
            <person name="Martin F.M."/>
        </authorList>
    </citation>
    <scope>NUCLEOTIDE SEQUENCE [LARGE SCALE GENOMIC DNA]</scope>
    <source>
        <strain evidence="11 12">RN42</strain>
    </source>
</reference>
<dbReference type="AlphaFoldDB" id="A0A3N4HM46"/>
<dbReference type="CDD" id="cd11655">
    <property type="entry name" value="rap1_myb-like"/>
    <property type="match status" value="1"/>
</dbReference>
<feature type="compositionally biased region" description="Acidic residues" evidence="9">
    <location>
        <begin position="251"/>
        <end position="262"/>
    </location>
</feature>
<evidence type="ECO:0000256" key="5">
    <source>
        <dbReference type="ARBA" id="ARBA00023159"/>
    </source>
</evidence>
<feature type="region of interest" description="Disordered" evidence="9">
    <location>
        <begin position="640"/>
        <end position="810"/>
    </location>
</feature>
<keyword evidence="3 8" id="KW-0779">Telomere</keyword>
<feature type="region of interest" description="Disordered" evidence="9">
    <location>
        <begin position="208"/>
        <end position="274"/>
    </location>
</feature>
<feature type="region of interest" description="Disordered" evidence="9">
    <location>
        <begin position="426"/>
        <end position="445"/>
    </location>
</feature>
<keyword evidence="5" id="KW-0010">Activator</keyword>
<feature type="region of interest" description="Disordered" evidence="9">
    <location>
        <begin position="359"/>
        <end position="392"/>
    </location>
</feature>
<evidence type="ECO:0000259" key="10">
    <source>
        <dbReference type="PROSITE" id="PS50172"/>
    </source>
</evidence>
<feature type="compositionally biased region" description="Acidic residues" evidence="9">
    <location>
        <begin position="765"/>
        <end position="776"/>
    </location>
</feature>
<evidence type="ECO:0000256" key="1">
    <source>
        <dbReference type="ARBA" id="ARBA00010467"/>
    </source>
</evidence>
<dbReference type="SUPFAM" id="SSF52113">
    <property type="entry name" value="BRCT domain"/>
    <property type="match status" value="1"/>
</dbReference>
<dbReference type="InterPro" id="IPR015010">
    <property type="entry name" value="TERF2IP_Myb"/>
</dbReference>
<feature type="region of interest" description="Disordered" evidence="9">
    <location>
        <begin position="823"/>
        <end position="884"/>
    </location>
</feature>
<dbReference type="InterPro" id="IPR009057">
    <property type="entry name" value="Homeodomain-like_sf"/>
</dbReference>
<evidence type="ECO:0000256" key="6">
    <source>
        <dbReference type="ARBA" id="ARBA00023163"/>
    </source>
</evidence>
<name>A0A3N4HM46_ASCIM</name>
<feature type="domain" description="BRCT" evidence="10">
    <location>
        <begin position="6"/>
        <end position="86"/>
    </location>
</feature>
<dbReference type="Pfam" id="PF08914">
    <property type="entry name" value="Myb_Rap1"/>
    <property type="match status" value="1"/>
</dbReference>
<evidence type="ECO:0000313" key="11">
    <source>
        <dbReference type="EMBL" id="RPA74905.1"/>
    </source>
</evidence>
<proteinExistence type="inferred from homology"/>
<sequence length="992" mass="109185">MSGEPNKPAVFAGKRFSLSARVPSRQRFIDEIKEYGGIVTPLDKNADFKIADDLKDKNLVGNYISHKFITACIRKGHLLPPSPFRVGVPDDDSDSEGPPRRAMPKKKSQQTGTGRRARVPFSKADDLYLLNCLANNGSSANTAGNALYKEMAEDRPNHTMHSWRSRWYEHLKLIVPEEDLWGDNPCYGNNAVRDPPKELNVTRLKKTAAQEAESESEAGDVSRRSSGVRRQSGKGATLQRQRQMVRQQQNEEFEREALEEEVYGSQARRGTKTKRFSLQDDMELARLHSVIPTLPEPRRAAMFNKLAKKFPQHTAEEWQWRYNTHTVPEANKALLFLGDDEGEGQDTDHEMDYTQPEMHDTLEPHAPATGGGRQASPELGYEIPQPHSTFDESAIDPELLNSTVGTTFNQTANTTTFNQTVNTTAPTVPDTSVEQSLQPTNESSVQDVDSVARAFGHYRKIKNKAKAKRAMSSDPAAHTPERQIRHALPAPPRSPSGHGLKEVEQEAHKLSTPQAPFSPSVNEQVLERLRSSPVMQSPSLQRRRRQSTPQNQISSPIKKAPRSPKGHPVTSPPAPSPRAEVQITLTSATKTTKNVQQWLGDVSPSDSQLAQVSALAQATASPAPKKAVPAALLKYKTISKKRARADESTESIASSDQKRLRKDAAGTKSVTPAPVQTPTPTPAPAQQTITPPVTQSQGTRASPPQLRFQPPPPPQRTPEPVAPVAPMVAPTAPMLAPAPSTPAPRRSGRTRRGTTKEPTPAPAPVEEDIPMPDEPVEPAPAPAKRGRGRPAKPKRGAAVPPVPEGKSVKDMSTQDLYALADGMDQTGESLSLPVDQSTQRGNDTEMSFEFVEKEHLDTPMEEDEDALAEEDAEGYGDDSGDDDDEARALDEYIKTVTRWRDSYNVPEQTVLEVIVKCSKQEELILQCLESLKAGKGIPSIPGVWTEEDDRELQSGSAQAIEKMARKHGQENIDVRYEYLNSLNTFNSSKSRD</sequence>
<feature type="compositionally biased region" description="Low complexity" evidence="9">
    <location>
        <begin position="684"/>
        <end position="695"/>
    </location>
</feature>
<comment type="similarity">
    <text evidence="1 8">Belongs to the RAP1 family.</text>
</comment>
<dbReference type="InterPro" id="IPR021661">
    <property type="entry name" value="Rap1_C"/>
</dbReference>
<feature type="compositionally biased region" description="Acidic residues" evidence="9">
    <location>
        <begin position="859"/>
        <end position="884"/>
    </location>
</feature>
<dbReference type="OrthoDB" id="435460at2759"/>
<accession>A0A3N4HM46</accession>
<evidence type="ECO:0000256" key="2">
    <source>
        <dbReference type="ARBA" id="ARBA00022454"/>
    </source>
</evidence>
<keyword evidence="12" id="KW-1185">Reference proteome</keyword>
<feature type="region of interest" description="Disordered" evidence="9">
    <location>
        <begin position="84"/>
        <end position="118"/>
    </location>
</feature>
<feature type="compositionally biased region" description="Basic and acidic residues" evidence="9">
    <location>
        <begin position="499"/>
        <end position="509"/>
    </location>
</feature>
<dbReference type="GO" id="GO:0031848">
    <property type="term" value="P:protection from non-homologous end joining at telomere"/>
    <property type="evidence" value="ECO:0007669"/>
    <property type="project" value="TreeGrafter"/>
</dbReference>
<evidence type="ECO:0000256" key="8">
    <source>
        <dbReference type="RuleBase" id="RU367107"/>
    </source>
</evidence>
<dbReference type="GO" id="GO:0010833">
    <property type="term" value="P:telomere maintenance via telomere lengthening"/>
    <property type="evidence" value="ECO:0007669"/>
    <property type="project" value="UniProtKB-UniRule"/>
</dbReference>
<dbReference type="STRING" id="1160509.A0A3N4HM46"/>
<dbReference type="Gene3D" id="1.10.10.2170">
    <property type="match status" value="1"/>
</dbReference>
<dbReference type="Proteomes" id="UP000275078">
    <property type="component" value="Unassembled WGS sequence"/>
</dbReference>
<dbReference type="GO" id="GO:0070187">
    <property type="term" value="C:shelterin complex"/>
    <property type="evidence" value="ECO:0007669"/>
    <property type="project" value="TreeGrafter"/>
</dbReference>
<protein>
    <recommendedName>
        <fullName evidence="8">DNA-binding protein RAP1</fullName>
    </recommendedName>
</protein>
<dbReference type="InterPro" id="IPR038104">
    <property type="entry name" value="Rap1_C_sf"/>
</dbReference>
<dbReference type="Gene3D" id="1.10.10.60">
    <property type="entry name" value="Homeodomain-like"/>
    <property type="match status" value="1"/>
</dbReference>
<evidence type="ECO:0000256" key="4">
    <source>
        <dbReference type="ARBA" id="ARBA00023015"/>
    </source>
</evidence>
<evidence type="ECO:0000256" key="7">
    <source>
        <dbReference type="ARBA" id="ARBA00023242"/>
    </source>
</evidence>
<feature type="compositionally biased region" description="Basic residues" evidence="9">
    <location>
        <begin position="784"/>
        <end position="795"/>
    </location>
</feature>
<gene>
    <name evidence="11" type="ORF">BJ508DRAFT_332629</name>
</gene>
<organism evidence="11 12">
    <name type="scientific">Ascobolus immersus RN42</name>
    <dbReference type="NCBI Taxonomy" id="1160509"/>
    <lineage>
        <taxon>Eukaryota</taxon>
        <taxon>Fungi</taxon>
        <taxon>Dikarya</taxon>
        <taxon>Ascomycota</taxon>
        <taxon>Pezizomycotina</taxon>
        <taxon>Pezizomycetes</taxon>
        <taxon>Pezizales</taxon>
        <taxon>Ascobolaceae</taxon>
        <taxon>Ascobolus</taxon>
    </lineage>
</organism>
<evidence type="ECO:0000256" key="9">
    <source>
        <dbReference type="SAM" id="MobiDB-lite"/>
    </source>
</evidence>
<dbReference type="PANTHER" id="PTHR16466">
    <property type="entry name" value="TELOMERE REPEAT-BINDING FACTOR 2-INTERACTING PROTEIN 1"/>
    <property type="match status" value="1"/>
</dbReference>
<comment type="subunit">
    <text evidence="8">Homodimer.</text>
</comment>
<keyword evidence="6" id="KW-0804">Transcription</keyword>
<dbReference type="EMBL" id="ML119777">
    <property type="protein sequence ID" value="RPA74905.1"/>
    <property type="molecule type" value="Genomic_DNA"/>
</dbReference>
<feature type="compositionally biased region" description="Polar residues" evidence="9">
    <location>
        <begin position="429"/>
        <end position="445"/>
    </location>
</feature>
<comment type="function">
    <text evidence="8">Involved in the regulation of telomere length, clustering and has a specific role in telomere position effect (TPE).</text>
</comment>
<feature type="compositionally biased region" description="Polar residues" evidence="9">
    <location>
        <begin position="826"/>
        <end position="845"/>
    </location>
</feature>
<dbReference type="GO" id="GO:0042162">
    <property type="term" value="F:telomeric DNA binding"/>
    <property type="evidence" value="ECO:0007669"/>
    <property type="project" value="TreeGrafter"/>
</dbReference>
<comment type="subcellular location">
    <subcellularLocation>
        <location evidence="8">Nucleus</location>
    </subcellularLocation>
    <subcellularLocation>
        <location evidence="8">Chromosome</location>
        <location evidence="8">Telomere</location>
    </subcellularLocation>
</comment>
<keyword evidence="2 8" id="KW-0158">Chromosome</keyword>
<dbReference type="InterPro" id="IPR001357">
    <property type="entry name" value="BRCT_dom"/>
</dbReference>